<evidence type="ECO:0000313" key="2">
    <source>
        <dbReference type="EMBL" id="KAK7084507.1"/>
    </source>
</evidence>
<evidence type="ECO:0008006" key="4">
    <source>
        <dbReference type="Google" id="ProtNLM"/>
    </source>
</evidence>
<accession>A0AAN8XHP6</accession>
<evidence type="ECO:0000313" key="3">
    <source>
        <dbReference type="Proteomes" id="UP001381693"/>
    </source>
</evidence>
<dbReference type="Proteomes" id="UP001381693">
    <property type="component" value="Unassembled WGS sequence"/>
</dbReference>
<comment type="caution">
    <text evidence="2">The sequence shown here is derived from an EMBL/GenBank/DDBJ whole genome shotgun (WGS) entry which is preliminary data.</text>
</comment>
<feature type="non-terminal residue" evidence="2">
    <location>
        <position position="692"/>
    </location>
</feature>
<feature type="compositionally biased region" description="Polar residues" evidence="1">
    <location>
        <begin position="529"/>
        <end position="546"/>
    </location>
</feature>
<feature type="compositionally biased region" description="Basic and acidic residues" evidence="1">
    <location>
        <begin position="589"/>
        <end position="607"/>
    </location>
</feature>
<sequence>MSSIKVIQTETLTLEKIPHLLPDAGYQQILFENAVIGNQPKHTYVVGTLHQVFPTVIWRGNERKRIIINEVIADGSQGSLISITIFGVNAAEADGLLQYSESSPKKWIVITNSKFMKFAGYKERYISTVCIHIYPEEHDYHIHIVKESLKSNIKSFDNQPGPSALVSPPPTKTSSRNRKYLPLSAYAHQVRGDFIAVISNMPKPVNKTEKGTLYMLLAIVDPSSPIEDGVMRDSLLSIFSLVGECARGYQFLKNIKRGSIIIAKGVKVEDFYSKLFGIIFSLKQISLISGDIDDEITQTTYSSASELSESDEEKIRELRLWSEENFSLIFERLTNANQPELNNVDGEKVSHPEQKNVVDATISEITKENLYFLYCKVVEKIRVETLHGLMWIIRVQDGSKSSVYFRDFALDNQNDPFDCILSSTDSATVDITVTKDAIIDKFKKDDFIVLKNLSCKKFSGRSENEHIIYELKMLEGSMVLRMRNKWRQMQLISKRIAGKLPQGIKDEVEETQEVLDQQSDSPLEILNQKSNLQTPQKKPINSNTPFLSEEGSSAKALKSPSERQASPDKEQVVASSSKSPPENNSFAEAVRDIHYLSGTHDRPEKSYHCNSQSSTSTKSSRPVIPRKLLDGCQSSPESMSDSEDFGELRLHDLTNDSPEENEMIEIERDRPASQANEKPAKFLSKKELFLHT</sequence>
<keyword evidence="3" id="KW-1185">Reference proteome</keyword>
<gene>
    <name evidence="2" type="ORF">SK128_017985</name>
</gene>
<evidence type="ECO:0000256" key="1">
    <source>
        <dbReference type="SAM" id="MobiDB-lite"/>
    </source>
</evidence>
<protein>
    <recommendedName>
        <fullName evidence="4">Telomeric single stranded DNA binding POT1/Cdc13 domain-containing protein</fullName>
    </recommendedName>
</protein>
<feature type="region of interest" description="Disordered" evidence="1">
    <location>
        <begin position="529"/>
        <end position="647"/>
    </location>
</feature>
<name>A0AAN8XHP6_HALRR</name>
<dbReference type="Gene3D" id="2.40.50.140">
    <property type="entry name" value="Nucleic acid-binding proteins"/>
    <property type="match status" value="1"/>
</dbReference>
<dbReference type="AlphaFoldDB" id="A0AAN8XHP6"/>
<organism evidence="2 3">
    <name type="scientific">Halocaridina rubra</name>
    <name type="common">Hawaiian red shrimp</name>
    <dbReference type="NCBI Taxonomy" id="373956"/>
    <lineage>
        <taxon>Eukaryota</taxon>
        <taxon>Metazoa</taxon>
        <taxon>Ecdysozoa</taxon>
        <taxon>Arthropoda</taxon>
        <taxon>Crustacea</taxon>
        <taxon>Multicrustacea</taxon>
        <taxon>Malacostraca</taxon>
        <taxon>Eumalacostraca</taxon>
        <taxon>Eucarida</taxon>
        <taxon>Decapoda</taxon>
        <taxon>Pleocyemata</taxon>
        <taxon>Caridea</taxon>
        <taxon>Atyoidea</taxon>
        <taxon>Atyidae</taxon>
        <taxon>Halocaridina</taxon>
    </lineage>
</organism>
<dbReference type="InterPro" id="IPR012340">
    <property type="entry name" value="NA-bd_OB-fold"/>
</dbReference>
<dbReference type="EMBL" id="JAXCGZ010002067">
    <property type="protein sequence ID" value="KAK7084507.1"/>
    <property type="molecule type" value="Genomic_DNA"/>
</dbReference>
<proteinExistence type="predicted"/>
<reference evidence="2 3" key="1">
    <citation type="submission" date="2023-11" db="EMBL/GenBank/DDBJ databases">
        <title>Halocaridina rubra genome assembly.</title>
        <authorList>
            <person name="Smith C."/>
        </authorList>
    </citation>
    <scope>NUCLEOTIDE SEQUENCE [LARGE SCALE GENOMIC DNA]</scope>
    <source>
        <strain evidence="2">EP-1</strain>
        <tissue evidence="2">Whole</tissue>
    </source>
</reference>
<feature type="compositionally biased region" description="Low complexity" evidence="1">
    <location>
        <begin position="611"/>
        <end position="620"/>
    </location>
</feature>
<feature type="compositionally biased region" description="Polar residues" evidence="1">
    <location>
        <begin position="573"/>
        <end position="586"/>
    </location>
</feature>
<dbReference type="SUPFAM" id="SSF50249">
    <property type="entry name" value="Nucleic acid-binding proteins"/>
    <property type="match status" value="1"/>
</dbReference>